<reference evidence="3 4" key="1">
    <citation type="submission" date="2017-10" db="EMBL/GenBank/DDBJ databases">
        <title>Sequencing the genomes of 1000 actinobacteria strains.</title>
        <authorList>
            <person name="Klenk H.-P."/>
        </authorList>
    </citation>
    <scope>NUCLEOTIDE SEQUENCE [LARGE SCALE GENOMIC DNA]</scope>
    <source>
        <strain evidence="3 4">DSM 21838</strain>
    </source>
</reference>
<feature type="domain" description="Glycoside hydrolase family 2 catalytic" evidence="2">
    <location>
        <begin position="321"/>
        <end position="472"/>
    </location>
</feature>
<feature type="region of interest" description="Disordered" evidence="1">
    <location>
        <begin position="1"/>
        <end position="20"/>
    </location>
</feature>
<keyword evidence="4" id="KW-1185">Reference proteome</keyword>
<evidence type="ECO:0000256" key="1">
    <source>
        <dbReference type="SAM" id="MobiDB-lite"/>
    </source>
</evidence>
<dbReference type="InterPro" id="IPR006103">
    <property type="entry name" value="Glyco_hydro_2_cat"/>
</dbReference>
<dbReference type="InterPro" id="IPR008979">
    <property type="entry name" value="Galactose-bd-like_sf"/>
</dbReference>
<dbReference type="InterPro" id="IPR036156">
    <property type="entry name" value="Beta-gal/glucu_dom_sf"/>
</dbReference>
<dbReference type="SUPFAM" id="SSF51445">
    <property type="entry name" value="(Trans)glycosidases"/>
    <property type="match status" value="1"/>
</dbReference>
<keyword evidence="3" id="KW-0378">Hydrolase</keyword>
<dbReference type="GO" id="GO:0005975">
    <property type="term" value="P:carbohydrate metabolic process"/>
    <property type="evidence" value="ECO:0007669"/>
    <property type="project" value="InterPro"/>
</dbReference>
<dbReference type="Gene3D" id="3.20.20.80">
    <property type="entry name" value="Glycosidases"/>
    <property type="match status" value="1"/>
</dbReference>
<evidence type="ECO:0000313" key="3">
    <source>
        <dbReference type="EMBL" id="PFG38656.1"/>
    </source>
</evidence>
<dbReference type="Proteomes" id="UP000222106">
    <property type="component" value="Unassembled WGS sequence"/>
</dbReference>
<dbReference type="SUPFAM" id="SSF49785">
    <property type="entry name" value="Galactose-binding domain-like"/>
    <property type="match status" value="1"/>
</dbReference>
<dbReference type="InterPro" id="IPR017853">
    <property type="entry name" value="GH"/>
</dbReference>
<dbReference type="OrthoDB" id="9762066at2"/>
<name>A0A2A9EJ84_9MICO</name>
<comment type="caution">
    <text evidence="3">The sequence shown here is derived from an EMBL/GenBank/DDBJ whole genome shotgun (WGS) entry which is preliminary data.</text>
</comment>
<dbReference type="Pfam" id="PF02836">
    <property type="entry name" value="Glyco_hydro_2_C"/>
    <property type="match status" value="1"/>
</dbReference>
<dbReference type="Gene3D" id="2.60.120.260">
    <property type="entry name" value="Galactose-binding domain-like"/>
    <property type="match status" value="1"/>
</dbReference>
<dbReference type="InterPro" id="IPR051913">
    <property type="entry name" value="GH2_Domain-Containing"/>
</dbReference>
<dbReference type="AlphaFoldDB" id="A0A2A9EJ84"/>
<gene>
    <name evidence="3" type="ORF">ATJ97_1142</name>
</gene>
<proteinExistence type="predicted"/>
<evidence type="ECO:0000259" key="2">
    <source>
        <dbReference type="Pfam" id="PF02836"/>
    </source>
</evidence>
<feature type="compositionally biased region" description="Basic and acidic residues" evidence="1">
    <location>
        <begin position="615"/>
        <end position="630"/>
    </location>
</feature>
<dbReference type="PANTHER" id="PTHR42732">
    <property type="entry name" value="BETA-GALACTOSIDASE"/>
    <property type="match status" value="1"/>
</dbReference>
<evidence type="ECO:0000313" key="4">
    <source>
        <dbReference type="Proteomes" id="UP000222106"/>
    </source>
</evidence>
<dbReference type="PANTHER" id="PTHR42732:SF3">
    <property type="entry name" value="HYDROLASE"/>
    <property type="match status" value="1"/>
</dbReference>
<organism evidence="3 4">
    <name type="scientific">Georgenia soli</name>
    <dbReference type="NCBI Taxonomy" id="638953"/>
    <lineage>
        <taxon>Bacteria</taxon>
        <taxon>Bacillati</taxon>
        <taxon>Actinomycetota</taxon>
        <taxon>Actinomycetes</taxon>
        <taxon>Micrococcales</taxon>
        <taxon>Bogoriellaceae</taxon>
        <taxon>Georgenia</taxon>
    </lineage>
</organism>
<accession>A0A2A9EJ84</accession>
<dbReference type="GO" id="GO:0004553">
    <property type="term" value="F:hydrolase activity, hydrolyzing O-glycosyl compounds"/>
    <property type="evidence" value="ECO:0007669"/>
    <property type="project" value="InterPro"/>
</dbReference>
<feature type="region of interest" description="Disordered" evidence="1">
    <location>
        <begin position="614"/>
        <end position="651"/>
    </location>
</feature>
<protein>
    <submittedName>
        <fullName evidence="3">Glycosyl hydrolase family 2</fullName>
    </submittedName>
</protein>
<dbReference type="RefSeq" id="WP_098482884.1">
    <property type="nucleotide sequence ID" value="NZ_PDJI01000004.1"/>
</dbReference>
<sequence>MTPPRTRITRASRQDGRYPRPQLVRPDWVDLCGPWDFASGPVTALDDRPPFDRRIEAPYPPESPASGVGDTGYQPVVWYRRTLTAAEVEAAGGRGDGRRVLLHLGAVDHEADVWLDGHHVGHHVGGQTPFTCDLTAVLGDGDAELVVRAQDDPHDVSQPRGKQDWREEPHVIWYHRTTGIWQPVWLETVRADHVEELAIVPDVPAGAVDVEVRLSAGAGAGTPAAADVGPEADDALRLRLRVRAEHEDELLAEQTVRVLGRDVRLRLDLPRQHNGQQYEELLWSPESPRLVDVTVQVLRGDDVTDTVLSYTGLRSVAAAGRRFLLNDRPYFVRSVLEQGYWPESHLAAPGAEALRREVELIKELGFNAARVHQKAEDPRFLYWADRLGLLVWGETANAYAFDARAVSLLTAEWTELVRRRRSHPSIVTWVPLNESWGVQHGSHVAAQRHYGLALAHLTRALDPTRPVVSNDGWEHTDSDIWTIHDYSPHGTELRARYGTADAVAALLDGIGPAGRRMRLTEEPDRGQPVMLTEFGGVSLAPAGDPQAWGYSTARDAADFAARLAEILDAVNACEPLAGFCYTQLTDTGQETNGLLTATREPKLPVAELRAVITGCRDDGTAEPDERRGQVDDPAPGAHAPHPDDDGASPQV</sequence>
<dbReference type="EMBL" id="PDJI01000004">
    <property type="protein sequence ID" value="PFG38656.1"/>
    <property type="molecule type" value="Genomic_DNA"/>
</dbReference>
<dbReference type="SUPFAM" id="SSF49303">
    <property type="entry name" value="beta-Galactosidase/glucuronidase domain"/>
    <property type="match status" value="1"/>
</dbReference>